<dbReference type="InterPro" id="IPR051208">
    <property type="entry name" value="Class-I_Fumarase/Tartrate_DH"/>
</dbReference>
<sequence length="280" mass="30340">MREINVADITKAVKEMAVSTNHNLSSDVCKRISYCSQNETWPVAKDILGNIQENIKIAEEGTFPLCQDTGMACVFLEIGQDAHLTGGSVEEAVNEGVRAGYTEGYLRKSVVKDPVRRGNTGDNTPAHIHYDIVPGDKVKITFAPKGFGSENMSQIKMFPPAAGEQGVKDFIVQVVKDAGANPCPPIVVGVGIGGTFDRAALMAKEALLIPFDKDNEDEYYRNMEEELLTRINELGIGPQGLGGSTTALSVKIKTFPTHIAGMPVAVNINCHVSRHEERIL</sequence>
<comment type="similarity">
    <text evidence="1">Belongs to the class-I fumarase family.</text>
</comment>
<dbReference type="EMBL" id="CP047591">
    <property type="protein sequence ID" value="QHI71825.1"/>
    <property type="molecule type" value="Genomic_DNA"/>
</dbReference>
<feature type="domain" description="Fe-S hydro-lyase tartrate dehydratase alpha-type catalytic" evidence="7">
    <location>
        <begin position="11"/>
        <end position="277"/>
    </location>
</feature>
<dbReference type="Proteomes" id="UP000463883">
    <property type="component" value="Chromosome"/>
</dbReference>
<dbReference type="KEGG" id="amic:Ami3637_04970"/>
<dbReference type="PANTHER" id="PTHR30389">
    <property type="entry name" value="FUMARATE HYDRATASE-RELATED"/>
    <property type="match status" value="1"/>
</dbReference>
<evidence type="ECO:0000256" key="1">
    <source>
        <dbReference type="ARBA" id="ARBA00008876"/>
    </source>
</evidence>
<accession>A0A6P1MLG5</accession>
<dbReference type="GO" id="GO:0051539">
    <property type="term" value="F:4 iron, 4 sulfur cluster binding"/>
    <property type="evidence" value="ECO:0007669"/>
    <property type="project" value="UniProtKB-KW"/>
</dbReference>
<evidence type="ECO:0000256" key="5">
    <source>
        <dbReference type="ARBA" id="ARBA00023014"/>
    </source>
</evidence>
<keyword evidence="3" id="KW-0479">Metal-binding</keyword>
<evidence type="ECO:0000256" key="4">
    <source>
        <dbReference type="ARBA" id="ARBA00023004"/>
    </source>
</evidence>
<keyword evidence="2" id="KW-0004">4Fe-4S</keyword>
<dbReference type="EC" id="4.2.1.2" evidence="8"/>
<dbReference type="NCBIfam" id="TIGR00722">
    <property type="entry name" value="ttdA_fumA_fumB"/>
    <property type="match status" value="1"/>
</dbReference>
<evidence type="ECO:0000256" key="2">
    <source>
        <dbReference type="ARBA" id="ARBA00022485"/>
    </source>
</evidence>
<evidence type="ECO:0000259" key="7">
    <source>
        <dbReference type="Pfam" id="PF05681"/>
    </source>
</evidence>
<dbReference type="Pfam" id="PF05681">
    <property type="entry name" value="Fumerase"/>
    <property type="match status" value="1"/>
</dbReference>
<dbReference type="GO" id="GO:0004333">
    <property type="term" value="F:fumarate hydratase activity"/>
    <property type="evidence" value="ECO:0007669"/>
    <property type="project" value="UniProtKB-EC"/>
</dbReference>
<keyword evidence="4" id="KW-0408">Iron</keyword>
<dbReference type="RefSeq" id="WP_162361599.1">
    <property type="nucleotide sequence ID" value="NZ_CP047591.1"/>
</dbReference>
<reference evidence="8 9" key="1">
    <citation type="submission" date="2020-01" db="EMBL/GenBank/DDBJ databases">
        <title>Genomic analysis of Aminipila sp. CBA3637.</title>
        <authorList>
            <person name="Kim Y.B."/>
            <person name="Roh S.W."/>
        </authorList>
    </citation>
    <scope>NUCLEOTIDE SEQUENCE [LARGE SCALE GENOMIC DNA]</scope>
    <source>
        <strain evidence="8 9">CBA3637</strain>
    </source>
</reference>
<evidence type="ECO:0000313" key="9">
    <source>
        <dbReference type="Proteomes" id="UP000463883"/>
    </source>
</evidence>
<dbReference type="InterPro" id="IPR004646">
    <property type="entry name" value="Fe-S_hydro-lyase_TtdA-typ_cat"/>
</dbReference>
<keyword evidence="9" id="KW-1185">Reference proteome</keyword>
<dbReference type="NCBIfam" id="NF004885">
    <property type="entry name" value="PRK06246.1"/>
    <property type="match status" value="1"/>
</dbReference>
<keyword evidence="5" id="KW-0411">Iron-sulfur</keyword>
<dbReference type="AlphaFoldDB" id="A0A6P1MLG5"/>
<evidence type="ECO:0000256" key="3">
    <source>
        <dbReference type="ARBA" id="ARBA00022723"/>
    </source>
</evidence>
<protein>
    <submittedName>
        <fullName evidence="8">Fumarate hydratase</fullName>
        <ecNumber evidence="8">4.2.1.2</ecNumber>
    </submittedName>
</protein>
<gene>
    <name evidence="8" type="ORF">Ami3637_04970</name>
</gene>
<dbReference type="GO" id="GO:0046872">
    <property type="term" value="F:metal ion binding"/>
    <property type="evidence" value="ECO:0007669"/>
    <property type="project" value="UniProtKB-KW"/>
</dbReference>
<name>A0A6P1MLG5_9FIRM</name>
<proteinExistence type="inferred from homology"/>
<dbReference type="PANTHER" id="PTHR30389:SF17">
    <property type="entry name" value="L(+)-TARTRATE DEHYDRATASE SUBUNIT ALPHA-RELATED"/>
    <property type="match status" value="1"/>
</dbReference>
<keyword evidence="6 8" id="KW-0456">Lyase</keyword>
<evidence type="ECO:0000313" key="8">
    <source>
        <dbReference type="EMBL" id="QHI71825.1"/>
    </source>
</evidence>
<organism evidence="8 9">
    <name type="scientific">Aminipila terrae</name>
    <dbReference type="NCBI Taxonomy" id="2697030"/>
    <lineage>
        <taxon>Bacteria</taxon>
        <taxon>Bacillati</taxon>
        <taxon>Bacillota</taxon>
        <taxon>Clostridia</taxon>
        <taxon>Peptostreptococcales</taxon>
        <taxon>Anaerovoracaceae</taxon>
        <taxon>Aminipila</taxon>
    </lineage>
</organism>
<evidence type="ECO:0000256" key="6">
    <source>
        <dbReference type="ARBA" id="ARBA00023239"/>
    </source>
</evidence>